<dbReference type="Proteomes" id="UP000324758">
    <property type="component" value="Unassembled WGS sequence"/>
</dbReference>
<comment type="similarity">
    <text evidence="1 2">Belongs to the phD/YefM antitoxin family.</text>
</comment>
<evidence type="ECO:0000313" key="3">
    <source>
        <dbReference type="EMBL" id="TYL90105.1"/>
    </source>
</evidence>
<proteinExistence type="inferred from homology"/>
<organism evidence="3 4">
    <name type="scientific">Bradyrhizobium rifense</name>
    <dbReference type="NCBI Taxonomy" id="515499"/>
    <lineage>
        <taxon>Bacteria</taxon>
        <taxon>Pseudomonadati</taxon>
        <taxon>Pseudomonadota</taxon>
        <taxon>Alphaproteobacteria</taxon>
        <taxon>Hyphomicrobiales</taxon>
        <taxon>Nitrobacteraceae</taxon>
        <taxon>Bradyrhizobium</taxon>
    </lineage>
</organism>
<dbReference type="Pfam" id="PF02604">
    <property type="entry name" value="PhdYeFM_antitox"/>
    <property type="match status" value="1"/>
</dbReference>
<name>A0A5D3K816_9BRAD</name>
<sequence>MREIQFRDAKANLSEVVDEAIAGKPVVIVRDGGKQAVVLSYDEWRRLSQVYGFGRLLMGAPAGVDDLPARNRARLRKTEF</sequence>
<comment type="function">
    <text evidence="2">Antitoxin component of a type II toxin-antitoxin (TA) system.</text>
</comment>
<dbReference type="RefSeq" id="WP_148776460.1">
    <property type="nucleotide sequence ID" value="NZ_VSSS01000055.1"/>
</dbReference>
<gene>
    <name evidence="3" type="ORF">FXB40_33090</name>
</gene>
<reference evidence="3 4" key="1">
    <citation type="submission" date="2019-08" db="EMBL/GenBank/DDBJ databases">
        <title>Bradyrhizobium hipponensis sp. nov., a rhizobium isolated from a Lupinus angustifolius root nodule in Tunisia.</title>
        <authorList>
            <person name="Off K."/>
            <person name="Rejili M."/>
            <person name="Mars M."/>
            <person name="Brachmann A."/>
            <person name="Marin M."/>
        </authorList>
    </citation>
    <scope>NUCLEOTIDE SEQUENCE [LARGE SCALE GENOMIC DNA]</scope>
    <source>
        <strain evidence="3 4">CTAW71</strain>
    </source>
</reference>
<protein>
    <recommendedName>
        <fullName evidence="2">Antitoxin</fullName>
    </recommendedName>
</protein>
<dbReference type="InterPro" id="IPR036165">
    <property type="entry name" value="YefM-like_sf"/>
</dbReference>
<evidence type="ECO:0000313" key="4">
    <source>
        <dbReference type="Proteomes" id="UP000324758"/>
    </source>
</evidence>
<evidence type="ECO:0000256" key="2">
    <source>
        <dbReference type="RuleBase" id="RU362080"/>
    </source>
</evidence>
<comment type="caution">
    <text evidence="3">The sequence shown here is derived from an EMBL/GenBank/DDBJ whole genome shotgun (WGS) entry which is preliminary data.</text>
</comment>
<dbReference type="NCBIfam" id="TIGR01552">
    <property type="entry name" value="phd_fam"/>
    <property type="match status" value="1"/>
</dbReference>
<keyword evidence="4" id="KW-1185">Reference proteome</keyword>
<dbReference type="InterPro" id="IPR006442">
    <property type="entry name" value="Antitoxin_Phd/YefM"/>
</dbReference>
<evidence type="ECO:0000256" key="1">
    <source>
        <dbReference type="ARBA" id="ARBA00009981"/>
    </source>
</evidence>
<dbReference type="Gene3D" id="3.40.1620.10">
    <property type="entry name" value="YefM-like domain"/>
    <property type="match status" value="1"/>
</dbReference>
<dbReference type="EMBL" id="VSSS01000055">
    <property type="protein sequence ID" value="TYL90105.1"/>
    <property type="molecule type" value="Genomic_DNA"/>
</dbReference>
<accession>A0A5D3K816</accession>
<dbReference type="OrthoDB" id="517402at2"/>
<dbReference type="AlphaFoldDB" id="A0A5D3K816"/>
<dbReference type="SUPFAM" id="SSF143120">
    <property type="entry name" value="YefM-like"/>
    <property type="match status" value="1"/>
</dbReference>